<protein>
    <submittedName>
        <fullName evidence="8">ABC transporter ATP-binding protein</fullName>
    </submittedName>
</protein>
<dbReference type="OrthoDB" id="5292475at2"/>
<dbReference type="InterPro" id="IPR003439">
    <property type="entry name" value="ABC_transporter-like_ATP-bd"/>
</dbReference>
<keyword evidence="4" id="KW-1278">Translocase</keyword>
<dbReference type="InterPro" id="IPR017871">
    <property type="entry name" value="ABC_transporter-like_CS"/>
</dbReference>
<evidence type="ECO:0000256" key="2">
    <source>
        <dbReference type="ARBA" id="ARBA00022741"/>
    </source>
</evidence>
<gene>
    <name evidence="8" type="ORF">EP073_08480</name>
</gene>
<keyword evidence="2" id="KW-0547">Nucleotide-binding</keyword>
<dbReference type="SUPFAM" id="SSF52540">
    <property type="entry name" value="P-loop containing nucleoside triphosphate hydrolases"/>
    <property type="match status" value="1"/>
</dbReference>
<keyword evidence="3 8" id="KW-0067">ATP-binding</keyword>
<dbReference type="GO" id="GO:0005524">
    <property type="term" value="F:ATP binding"/>
    <property type="evidence" value="ECO:0007669"/>
    <property type="project" value="UniProtKB-KW"/>
</dbReference>
<evidence type="ECO:0000259" key="7">
    <source>
        <dbReference type="PROSITE" id="PS51733"/>
    </source>
</evidence>
<evidence type="ECO:0000313" key="9">
    <source>
        <dbReference type="Proteomes" id="UP000287502"/>
    </source>
</evidence>
<dbReference type="InterPro" id="IPR027417">
    <property type="entry name" value="P-loop_NTPase"/>
</dbReference>
<dbReference type="CDD" id="cd03214">
    <property type="entry name" value="ABC_Iron-Siderophores_B12_Hemin"/>
    <property type="match status" value="1"/>
</dbReference>
<evidence type="ECO:0000313" key="8">
    <source>
        <dbReference type="EMBL" id="QAR33434.1"/>
    </source>
</evidence>
<dbReference type="EMBL" id="CP035108">
    <property type="protein sequence ID" value="QAR33434.1"/>
    <property type="molecule type" value="Genomic_DNA"/>
</dbReference>
<dbReference type="PROSITE" id="PS51733">
    <property type="entry name" value="BPL_LPL_CATALYTIC"/>
    <property type="match status" value="1"/>
</dbReference>
<evidence type="ECO:0000256" key="4">
    <source>
        <dbReference type="ARBA" id="ARBA00022967"/>
    </source>
</evidence>
<feature type="domain" description="BPL/LPL catalytic" evidence="7">
    <location>
        <begin position="1"/>
        <end position="106"/>
    </location>
</feature>
<name>A0A3R5V1M8_9BACT</name>
<dbReference type="PANTHER" id="PTHR42794">
    <property type="entry name" value="HEMIN IMPORT ATP-BINDING PROTEIN HMUV"/>
    <property type="match status" value="1"/>
</dbReference>
<feature type="domain" description="ABC transporter" evidence="6">
    <location>
        <begin position="2"/>
        <end position="226"/>
    </location>
</feature>
<dbReference type="PROSITE" id="PS00211">
    <property type="entry name" value="ABC_TRANSPORTER_1"/>
    <property type="match status" value="1"/>
</dbReference>
<dbReference type="RefSeq" id="WP_128466720.1">
    <property type="nucleotide sequence ID" value="NZ_CP035108.1"/>
</dbReference>
<evidence type="ECO:0000256" key="1">
    <source>
        <dbReference type="ARBA" id="ARBA00022448"/>
    </source>
</evidence>
<dbReference type="SMART" id="SM00382">
    <property type="entry name" value="AAA"/>
    <property type="match status" value="1"/>
</dbReference>
<dbReference type="InterPro" id="IPR003593">
    <property type="entry name" value="AAA+_ATPase"/>
</dbReference>
<organism evidence="8 9">
    <name type="scientific">Geovibrio thiophilus</name>
    <dbReference type="NCBI Taxonomy" id="139438"/>
    <lineage>
        <taxon>Bacteria</taxon>
        <taxon>Pseudomonadati</taxon>
        <taxon>Deferribacterota</taxon>
        <taxon>Deferribacteres</taxon>
        <taxon>Deferribacterales</taxon>
        <taxon>Geovibrionaceae</taxon>
        <taxon>Geovibrio</taxon>
    </lineage>
</organism>
<sequence>MIELRNLTFKRGGFSIDVPDLTVEEGEKIALIGENGSGKSTLLHILTGLIACDGVHFSGRRLNGISRRERAGMIAFMPQLPSVVFPFTVFEVVRLGAYAAGYMKDADSLTEEALTDTALTELRDRAFSELSGGEKRRVMIARALNQRTGALILDEPVSMLDVRHSLEILKLLTGSGRTLIASMHEVNLSVNYFDRIWMMNKGKLIYDVPARDAEAAMLSEVFNVQAVSHTDHFTFRI</sequence>
<dbReference type="Proteomes" id="UP000287502">
    <property type="component" value="Chromosome"/>
</dbReference>
<accession>A0A3R5V1M8</accession>
<dbReference type="Pfam" id="PF00005">
    <property type="entry name" value="ABC_tran"/>
    <property type="match status" value="1"/>
</dbReference>
<dbReference type="KEGG" id="gtl:EP073_08480"/>
<comment type="function">
    <text evidence="5">Part of the ABC transporter complex HmuTUV involved in hemin import. Responsible for energy coupling to the transport system.</text>
</comment>
<dbReference type="AlphaFoldDB" id="A0A3R5V1M8"/>
<evidence type="ECO:0000256" key="3">
    <source>
        <dbReference type="ARBA" id="ARBA00022840"/>
    </source>
</evidence>
<dbReference type="GO" id="GO:0016887">
    <property type="term" value="F:ATP hydrolysis activity"/>
    <property type="evidence" value="ECO:0007669"/>
    <property type="project" value="InterPro"/>
</dbReference>
<dbReference type="PROSITE" id="PS50893">
    <property type="entry name" value="ABC_TRANSPORTER_2"/>
    <property type="match status" value="1"/>
</dbReference>
<dbReference type="Gene3D" id="3.40.50.300">
    <property type="entry name" value="P-loop containing nucleotide triphosphate hydrolases"/>
    <property type="match status" value="1"/>
</dbReference>
<reference evidence="8 9" key="1">
    <citation type="submission" date="2019-01" db="EMBL/GenBank/DDBJ databases">
        <title>Geovibrio thiophilus DSM 11263, complete genome.</title>
        <authorList>
            <person name="Spring S."/>
            <person name="Bunk B."/>
            <person name="Sproer C."/>
        </authorList>
    </citation>
    <scope>NUCLEOTIDE SEQUENCE [LARGE SCALE GENOMIC DNA]</scope>
    <source>
        <strain evidence="8 9">DSM 11263</strain>
    </source>
</reference>
<evidence type="ECO:0000259" key="6">
    <source>
        <dbReference type="PROSITE" id="PS50893"/>
    </source>
</evidence>
<proteinExistence type="predicted"/>
<keyword evidence="9" id="KW-1185">Reference proteome</keyword>
<evidence type="ECO:0000256" key="5">
    <source>
        <dbReference type="ARBA" id="ARBA00037066"/>
    </source>
</evidence>
<keyword evidence="1" id="KW-0813">Transport</keyword>
<dbReference type="InterPro" id="IPR004143">
    <property type="entry name" value="BPL_LPL_catalytic"/>
</dbReference>
<dbReference type="PANTHER" id="PTHR42794:SF1">
    <property type="entry name" value="HEMIN IMPORT ATP-BINDING PROTEIN HMUV"/>
    <property type="match status" value="1"/>
</dbReference>